<protein>
    <submittedName>
        <fullName evidence="1">Uncharacterized protein</fullName>
    </submittedName>
</protein>
<gene>
    <name evidence="1" type="ORF">GGQ65_000002</name>
</gene>
<name>A0A7W6AZK5_9HYPH</name>
<comment type="caution">
    <text evidence="1">The sequence shown here is derived from an EMBL/GenBank/DDBJ whole genome shotgun (WGS) entry which is preliminary data.</text>
</comment>
<accession>A0A7W6AZK5</accession>
<dbReference type="Proteomes" id="UP000545490">
    <property type="component" value="Unassembled WGS sequence"/>
</dbReference>
<reference evidence="1 2" key="1">
    <citation type="submission" date="2020-08" db="EMBL/GenBank/DDBJ databases">
        <title>Genomic Encyclopedia of Type Strains, Phase IV (KMG-IV): sequencing the most valuable type-strain genomes for metagenomic binning, comparative biology and taxonomic classification.</title>
        <authorList>
            <person name="Goeker M."/>
        </authorList>
    </citation>
    <scope>NUCLEOTIDE SEQUENCE [LARGE SCALE GENOMIC DNA]</scope>
    <source>
        <strain evidence="1 2">DSM 19331</strain>
    </source>
</reference>
<dbReference type="EMBL" id="JACIDG010000001">
    <property type="protein sequence ID" value="MBB3912747.1"/>
    <property type="molecule type" value="Genomic_DNA"/>
</dbReference>
<evidence type="ECO:0000313" key="2">
    <source>
        <dbReference type="Proteomes" id="UP000545490"/>
    </source>
</evidence>
<proteinExistence type="predicted"/>
<evidence type="ECO:0000313" key="1">
    <source>
        <dbReference type="EMBL" id="MBB3912747.1"/>
    </source>
</evidence>
<sequence>MNANPFKGCIAISKKAVITLSALHFLFTTCCRKTRRSNQFA</sequence>
<dbReference type="AlphaFoldDB" id="A0A7W6AZK5"/>
<organism evidence="1 2">
    <name type="scientific">Rhizobium fabae</name>
    <dbReference type="NCBI Taxonomy" id="573179"/>
    <lineage>
        <taxon>Bacteria</taxon>
        <taxon>Pseudomonadati</taxon>
        <taxon>Pseudomonadota</taxon>
        <taxon>Alphaproteobacteria</taxon>
        <taxon>Hyphomicrobiales</taxon>
        <taxon>Rhizobiaceae</taxon>
        <taxon>Rhizobium/Agrobacterium group</taxon>
        <taxon>Rhizobium</taxon>
    </lineage>
</organism>